<evidence type="ECO:0000313" key="4">
    <source>
        <dbReference type="EMBL" id="ETN87093.1"/>
    </source>
</evidence>
<name>W2TYZ6_NECAM</name>
<evidence type="ECO:0000256" key="3">
    <source>
        <dbReference type="ARBA" id="ARBA00047202"/>
    </source>
</evidence>
<dbReference type="PANTHER" id="PTHR28573:SF1">
    <property type="entry name" value="SPINDLE AND KINETOCHORE-ASSOCIATED PROTEIN 1"/>
    <property type="match status" value="1"/>
</dbReference>
<dbReference type="GO" id="GO:0031110">
    <property type="term" value="P:regulation of microtubule polymerization or depolymerization"/>
    <property type="evidence" value="ECO:0007669"/>
    <property type="project" value="TreeGrafter"/>
</dbReference>
<dbReference type="Proteomes" id="UP000053676">
    <property type="component" value="Unassembled WGS sequence"/>
</dbReference>
<dbReference type="GO" id="GO:0000940">
    <property type="term" value="C:outer kinetochore"/>
    <property type="evidence" value="ECO:0007669"/>
    <property type="project" value="TreeGrafter"/>
</dbReference>
<evidence type="ECO:0000256" key="2">
    <source>
        <dbReference type="ARBA" id="ARBA00047182"/>
    </source>
</evidence>
<dbReference type="OrthoDB" id="5962at2759"/>
<gene>
    <name evidence="4" type="ORF">NECAME_01251</name>
</gene>
<dbReference type="InterPro" id="IPR042031">
    <property type="entry name" value="SKA1_MBD_sf"/>
</dbReference>
<evidence type="ECO:0000256" key="1">
    <source>
        <dbReference type="ARBA" id="ARBA00006836"/>
    </source>
</evidence>
<dbReference type="GO" id="GO:0008017">
    <property type="term" value="F:microtubule binding"/>
    <property type="evidence" value="ECO:0007669"/>
    <property type="project" value="InterPro"/>
</dbReference>
<organism evidence="4 5">
    <name type="scientific">Necator americanus</name>
    <name type="common">Human hookworm</name>
    <dbReference type="NCBI Taxonomy" id="51031"/>
    <lineage>
        <taxon>Eukaryota</taxon>
        <taxon>Metazoa</taxon>
        <taxon>Ecdysozoa</taxon>
        <taxon>Nematoda</taxon>
        <taxon>Chromadorea</taxon>
        <taxon>Rhabditida</taxon>
        <taxon>Rhabditina</taxon>
        <taxon>Rhabditomorpha</taxon>
        <taxon>Strongyloidea</taxon>
        <taxon>Ancylostomatidae</taxon>
        <taxon>Bunostominae</taxon>
        <taxon>Necator</taxon>
    </lineage>
</organism>
<dbReference type="EMBL" id="KI657456">
    <property type="protein sequence ID" value="ETN87093.1"/>
    <property type="molecule type" value="Genomic_DNA"/>
</dbReference>
<reference evidence="5" key="1">
    <citation type="journal article" date="2014" name="Nat. Genet.">
        <title>Genome of the human hookworm Necator americanus.</title>
        <authorList>
            <person name="Tang Y.T."/>
            <person name="Gao X."/>
            <person name="Rosa B.A."/>
            <person name="Abubucker S."/>
            <person name="Hallsworth-Pepin K."/>
            <person name="Martin J."/>
            <person name="Tyagi R."/>
            <person name="Heizer E."/>
            <person name="Zhang X."/>
            <person name="Bhonagiri-Palsikar V."/>
            <person name="Minx P."/>
            <person name="Warren W.C."/>
            <person name="Wang Q."/>
            <person name="Zhan B."/>
            <person name="Hotez P.J."/>
            <person name="Sternberg P.W."/>
            <person name="Dougall A."/>
            <person name="Gaze S.T."/>
            <person name="Mulvenna J."/>
            <person name="Sotillo J."/>
            <person name="Ranganathan S."/>
            <person name="Rabelo E.M."/>
            <person name="Wilson R.K."/>
            <person name="Felgner P.L."/>
            <person name="Bethony J."/>
            <person name="Hawdon J.M."/>
            <person name="Gasser R.B."/>
            <person name="Loukas A."/>
            <person name="Mitreva M."/>
        </authorList>
    </citation>
    <scope>NUCLEOTIDE SEQUENCE [LARGE SCALE GENOMIC DNA]</scope>
</reference>
<keyword evidence="5" id="KW-1185">Reference proteome</keyword>
<dbReference type="InterPro" id="IPR009829">
    <property type="entry name" value="SKA1"/>
</dbReference>
<dbReference type="PANTHER" id="PTHR28573">
    <property type="entry name" value="SPINDLE AND KINETOCHORE-ASSOCIATED PROTEIN 1"/>
    <property type="match status" value="1"/>
</dbReference>
<dbReference type="GO" id="GO:0051301">
    <property type="term" value="P:cell division"/>
    <property type="evidence" value="ECO:0007669"/>
    <property type="project" value="InterPro"/>
</dbReference>
<dbReference type="GO" id="GO:0000278">
    <property type="term" value="P:mitotic cell cycle"/>
    <property type="evidence" value="ECO:0007669"/>
    <property type="project" value="TreeGrafter"/>
</dbReference>
<protein>
    <recommendedName>
        <fullName evidence="2">SKA complex subunit 1</fullName>
    </recommendedName>
    <alternativeName>
        <fullName evidence="3">Spindle and kinetochore-associated protein 1</fullName>
    </alternativeName>
</protein>
<accession>W2TYZ6</accession>
<evidence type="ECO:0000313" key="5">
    <source>
        <dbReference type="Proteomes" id="UP000053676"/>
    </source>
</evidence>
<comment type="similarity">
    <text evidence="1">Belongs to the SKA1 family.</text>
</comment>
<dbReference type="STRING" id="51031.W2TYZ6"/>
<sequence>MSPLEQVFLGVGDVIRNENISVEYPRSASAEITAKSTCLEAEVAGAAPINTTQPNPPSGACEEPKAISGNIIRTVSEAEFEEIPRYMRGRMTRAELNEIVVKLDEFLMQKRRLLNAPFKKLSMKDKDQVGKWKEQFSILINCGSRSLEGSQPARFLVKMCGASTGGIARGEVPILYWISWIR</sequence>
<dbReference type="Gene3D" id="1.10.10.1890">
    <property type="entry name" value="Ska1 microtubule binding domain-like"/>
    <property type="match status" value="1"/>
</dbReference>
<dbReference type="GO" id="GO:0072686">
    <property type="term" value="C:mitotic spindle"/>
    <property type="evidence" value="ECO:0007669"/>
    <property type="project" value="TreeGrafter"/>
</dbReference>
<dbReference type="KEGG" id="nai:NECAME_01251"/>
<proteinExistence type="inferred from homology"/>
<dbReference type="GO" id="GO:0007059">
    <property type="term" value="P:chromosome segregation"/>
    <property type="evidence" value="ECO:0007669"/>
    <property type="project" value="InterPro"/>
</dbReference>
<dbReference type="GO" id="GO:0005876">
    <property type="term" value="C:spindle microtubule"/>
    <property type="evidence" value="ECO:0007669"/>
    <property type="project" value="TreeGrafter"/>
</dbReference>
<dbReference type="AlphaFoldDB" id="W2TYZ6"/>
<dbReference type="Pfam" id="PF07160">
    <property type="entry name" value="SKA1"/>
    <property type="match status" value="1"/>
</dbReference>